<dbReference type="PANTHER" id="PTHR12592">
    <property type="entry name" value="ATP-DEPENDENT (S)-NAD(P)H-HYDRATE DEHYDRATASE FAMILY MEMBER"/>
    <property type="match status" value="1"/>
</dbReference>
<keyword evidence="6 17" id="KW-0547">Nucleotide-binding</keyword>
<evidence type="ECO:0000256" key="8">
    <source>
        <dbReference type="ARBA" id="ARBA00022857"/>
    </source>
</evidence>
<dbReference type="Pfam" id="PF01256">
    <property type="entry name" value="Carb_kinase"/>
    <property type="match status" value="1"/>
</dbReference>
<dbReference type="PIRSF" id="PIRSF017184">
    <property type="entry name" value="Nnr"/>
    <property type="match status" value="1"/>
</dbReference>
<evidence type="ECO:0000256" key="3">
    <source>
        <dbReference type="ARBA" id="ARBA00006001"/>
    </source>
</evidence>
<dbReference type="HAMAP" id="MF_01965">
    <property type="entry name" value="NADHX_dehydratase"/>
    <property type="match status" value="1"/>
</dbReference>
<comment type="catalytic activity">
    <reaction evidence="16 17 18">
        <text>(6S)-NADPHX + ADP = AMP + phosphate + NADPH + H(+)</text>
        <dbReference type="Rhea" id="RHEA:32235"/>
        <dbReference type="ChEBI" id="CHEBI:15378"/>
        <dbReference type="ChEBI" id="CHEBI:43474"/>
        <dbReference type="ChEBI" id="CHEBI:57783"/>
        <dbReference type="ChEBI" id="CHEBI:64076"/>
        <dbReference type="ChEBI" id="CHEBI:456215"/>
        <dbReference type="ChEBI" id="CHEBI:456216"/>
        <dbReference type="EC" id="4.2.1.136"/>
    </reaction>
</comment>
<dbReference type="InterPro" id="IPR000631">
    <property type="entry name" value="CARKD"/>
</dbReference>
<dbReference type="NCBIfam" id="TIGR00196">
    <property type="entry name" value="yjeF_cterm"/>
    <property type="match status" value="1"/>
</dbReference>
<evidence type="ECO:0000256" key="11">
    <source>
        <dbReference type="ARBA" id="ARBA00023235"/>
    </source>
</evidence>
<evidence type="ECO:0000256" key="1">
    <source>
        <dbReference type="ARBA" id="ARBA00000013"/>
    </source>
</evidence>
<feature type="binding site" evidence="17">
    <location>
        <position position="312"/>
    </location>
    <ligand>
        <name>(6S)-NADPHX</name>
        <dbReference type="ChEBI" id="CHEBI:64076"/>
    </ligand>
</feature>
<feature type="binding site" evidence="17">
    <location>
        <position position="250"/>
    </location>
    <ligand>
        <name>(6S)-NADPHX</name>
        <dbReference type="ChEBI" id="CHEBI:64076"/>
    </ligand>
</feature>
<keyword evidence="11 18" id="KW-0413">Isomerase</keyword>
<dbReference type="PROSITE" id="PS01050">
    <property type="entry name" value="YJEF_C_2"/>
    <property type="match status" value="1"/>
</dbReference>
<dbReference type="Proteomes" id="UP001265700">
    <property type="component" value="Unassembled WGS sequence"/>
</dbReference>
<dbReference type="Gene3D" id="3.40.1190.20">
    <property type="match status" value="1"/>
</dbReference>
<dbReference type="PROSITE" id="PS51385">
    <property type="entry name" value="YJEF_N"/>
    <property type="match status" value="1"/>
</dbReference>
<evidence type="ECO:0000256" key="14">
    <source>
        <dbReference type="ARBA" id="ARBA00025153"/>
    </source>
</evidence>
<comment type="cofactor">
    <cofactor evidence="17">
        <name>Mg(2+)</name>
        <dbReference type="ChEBI" id="CHEBI:18420"/>
    </cofactor>
</comment>
<organism evidence="21 22">
    <name type="scientific">Hydrogenophaga palleronii</name>
    <dbReference type="NCBI Taxonomy" id="65655"/>
    <lineage>
        <taxon>Bacteria</taxon>
        <taxon>Pseudomonadati</taxon>
        <taxon>Pseudomonadota</taxon>
        <taxon>Betaproteobacteria</taxon>
        <taxon>Burkholderiales</taxon>
        <taxon>Comamonadaceae</taxon>
        <taxon>Hydrogenophaga</taxon>
    </lineage>
</organism>
<comment type="similarity">
    <text evidence="4 18">In the C-terminal section; belongs to the NnrD/CARKD family.</text>
</comment>
<evidence type="ECO:0000256" key="6">
    <source>
        <dbReference type="ARBA" id="ARBA00022741"/>
    </source>
</evidence>
<dbReference type="Pfam" id="PF03853">
    <property type="entry name" value="YjeF_N"/>
    <property type="match status" value="1"/>
</dbReference>
<reference evidence="21 22" key="1">
    <citation type="submission" date="2023-07" db="EMBL/GenBank/DDBJ databases">
        <title>Sorghum-associated microbial communities from plants grown in Nebraska, USA.</title>
        <authorList>
            <person name="Schachtman D."/>
        </authorList>
    </citation>
    <scope>NUCLEOTIDE SEQUENCE [LARGE SCALE GENOMIC DNA]</scope>
    <source>
        <strain evidence="21 22">4249</strain>
    </source>
</reference>
<evidence type="ECO:0000256" key="4">
    <source>
        <dbReference type="ARBA" id="ARBA00009524"/>
    </source>
</evidence>
<evidence type="ECO:0000256" key="9">
    <source>
        <dbReference type="ARBA" id="ARBA00022958"/>
    </source>
</evidence>
<name>A0ABU1WHI2_9BURK</name>
<keyword evidence="5 18" id="KW-0479">Metal-binding</keyword>
<evidence type="ECO:0000256" key="16">
    <source>
        <dbReference type="ARBA" id="ARBA00049209"/>
    </source>
</evidence>
<dbReference type="InterPro" id="IPR036652">
    <property type="entry name" value="YjeF_N_dom_sf"/>
</dbReference>
<dbReference type="PANTHER" id="PTHR12592:SF0">
    <property type="entry name" value="ATP-DEPENDENT (S)-NAD(P)H-HYDRATE DEHYDRATASE"/>
    <property type="match status" value="1"/>
</dbReference>
<dbReference type="InterPro" id="IPR017953">
    <property type="entry name" value="Carbohydrate_kinase_pred_CS"/>
</dbReference>
<keyword evidence="10 17" id="KW-0520">NAD</keyword>
<dbReference type="SUPFAM" id="SSF64153">
    <property type="entry name" value="YjeF N-terminal domain-like"/>
    <property type="match status" value="1"/>
</dbReference>
<gene>
    <name evidence="17" type="primary">nnrD</name>
    <name evidence="21" type="ORF">J2W49_000649</name>
</gene>
<evidence type="ECO:0000256" key="18">
    <source>
        <dbReference type="PIRNR" id="PIRNR017184"/>
    </source>
</evidence>
<feature type="domain" description="YjeF C-terminal" evidence="19">
    <location>
        <begin position="209"/>
        <end position="498"/>
    </location>
</feature>
<evidence type="ECO:0000256" key="7">
    <source>
        <dbReference type="ARBA" id="ARBA00022840"/>
    </source>
</evidence>
<feature type="binding site" evidence="17">
    <location>
        <position position="433"/>
    </location>
    <ligand>
        <name>(6S)-NADPHX</name>
        <dbReference type="ChEBI" id="CHEBI:64076"/>
    </ligand>
</feature>
<comment type="catalytic activity">
    <reaction evidence="2 18">
        <text>(6R)-NADPHX = (6S)-NADPHX</text>
        <dbReference type="Rhea" id="RHEA:32227"/>
        <dbReference type="ChEBI" id="CHEBI:64076"/>
        <dbReference type="ChEBI" id="CHEBI:64077"/>
        <dbReference type="EC" id="5.1.99.6"/>
    </reaction>
</comment>
<comment type="function">
    <text evidence="14 18">Bifunctional enzyme that catalyzes the epimerization of the S- and R-forms of NAD(P)HX and the dehydration of the S-form of NAD(P)HX at the expense of ADP, which is converted to AMP. This allows the repair of both epimers of NAD(P)HX, a damaged form of NAD(P)H that is a result of enzymatic or heat-dependent hydration.</text>
</comment>
<evidence type="ECO:0000259" key="19">
    <source>
        <dbReference type="PROSITE" id="PS51383"/>
    </source>
</evidence>
<feature type="binding site" evidence="17">
    <location>
        <begin position="403"/>
        <end position="407"/>
    </location>
    <ligand>
        <name>AMP</name>
        <dbReference type="ChEBI" id="CHEBI:456215"/>
    </ligand>
</feature>
<comment type="catalytic activity">
    <reaction evidence="1 18">
        <text>(6R)-NADHX = (6S)-NADHX</text>
        <dbReference type="Rhea" id="RHEA:32215"/>
        <dbReference type="ChEBI" id="CHEBI:64074"/>
        <dbReference type="ChEBI" id="CHEBI:64075"/>
        <dbReference type="EC" id="5.1.99.6"/>
    </reaction>
</comment>
<dbReference type="EMBL" id="JAVDWU010000001">
    <property type="protein sequence ID" value="MDR7148721.1"/>
    <property type="molecule type" value="Genomic_DNA"/>
</dbReference>
<comment type="subunit">
    <text evidence="17">Homotetramer.</text>
</comment>
<comment type="catalytic activity">
    <reaction evidence="15 17 18">
        <text>(6S)-NADHX + ADP = AMP + phosphate + NADH + H(+)</text>
        <dbReference type="Rhea" id="RHEA:32223"/>
        <dbReference type="ChEBI" id="CHEBI:15378"/>
        <dbReference type="ChEBI" id="CHEBI:43474"/>
        <dbReference type="ChEBI" id="CHEBI:57945"/>
        <dbReference type="ChEBI" id="CHEBI:64074"/>
        <dbReference type="ChEBI" id="CHEBI:456215"/>
        <dbReference type="ChEBI" id="CHEBI:456216"/>
        <dbReference type="EC" id="4.2.1.136"/>
    </reaction>
</comment>
<evidence type="ECO:0000259" key="20">
    <source>
        <dbReference type="PROSITE" id="PS51385"/>
    </source>
</evidence>
<evidence type="ECO:0000256" key="13">
    <source>
        <dbReference type="ARBA" id="ARBA00023268"/>
    </source>
</evidence>
<dbReference type="CDD" id="cd01171">
    <property type="entry name" value="YXKO-related"/>
    <property type="match status" value="1"/>
</dbReference>
<comment type="function">
    <text evidence="17">Catalyzes the dehydration of the S-form of NAD(P)HX at the expense of ADP, which is converted to AMP. Together with NAD(P)HX epimerase, which catalyzes the epimerization of the S- and R-forms, the enzyme allows the repair of both epimers of NAD(P)HX, a damaged form of NAD(P)H that is a result of enzymatic or heat-dependent hydration.</text>
</comment>
<evidence type="ECO:0000256" key="10">
    <source>
        <dbReference type="ARBA" id="ARBA00023027"/>
    </source>
</evidence>
<accession>A0ABU1WHI2</accession>
<dbReference type="InterPro" id="IPR030677">
    <property type="entry name" value="Nnr"/>
</dbReference>
<keyword evidence="22" id="KW-1185">Reference proteome</keyword>
<dbReference type="InterPro" id="IPR004443">
    <property type="entry name" value="YjeF_N_dom"/>
</dbReference>
<dbReference type="RefSeq" id="WP_310311548.1">
    <property type="nucleotide sequence ID" value="NZ_JAVDWU010000001.1"/>
</dbReference>
<keyword evidence="13" id="KW-0511">Multifunctional enzyme</keyword>
<evidence type="ECO:0000256" key="12">
    <source>
        <dbReference type="ARBA" id="ARBA00023239"/>
    </source>
</evidence>
<proteinExistence type="inferred from homology"/>
<feature type="binding site" evidence="17">
    <location>
        <position position="432"/>
    </location>
    <ligand>
        <name>AMP</name>
        <dbReference type="ChEBI" id="CHEBI:456215"/>
    </ligand>
</feature>
<keyword evidence="8 17" id="KW-0521">NADP</keyword>
<dbReference type="PROSITE" id="PS51383">
    <property type="entry name" value="YJEF_C_3"/>
    <property type="match status" value="1"/>
</dbReference>
<evidence type="ECO:0000256" key="17">
    <source>
        <dbReference type="HAMAP-Rule" id="MF_01965"/>
    </source>
</evidence>
<dbReference type="InterPro" id="IPR029056">
    <property type="entry name" value="Ribokinase-like"/>
</dbReference>
<keyword evidence="12 17" id="KW-0456">Lyase</keyword>
<comment type="caution">
    <text evidence="21">The sequence shown here is derived from an EMBL/GenBank/DDBJ whole genome shotgun (WGS) entry which is preliminary data.</text>
</comment>
<dbReference type="EC" id="4.2.1.136" evidence="17"/>
<dbReference type="SUPFAM" id="SSF53613">
    <property type="entry name" value="Ribokinase-like"/>
    <property type="match status" value="1"/>
</dbReference>
<evidence type="ECO:0000256" key="15">
    <source>
        <dbReference type="ARBA" id="ARBA00048238"/>
    </source>
</evidence>
<comment type="similarity">
    <text evidence="17">Belongs to the NnrD/CARKD family.</text>
</comment>
<evidence type="ECO:0000313" key="21">
    <source>
        <dbReference type="EMBL" id="MDR7148721.1"/>
    </source>
</evidence>
<sequence>MARAGLAIAQLSRAVQPHARCIWVACGPGNNGGDGLVAATHLHQWAQSTGNGVRVIATHGSADPAFSKVLPPDAQNALAAARTAGVLIQLEPPAQFDLGIDALLGMGASGPLSGVISKTLSHLRHTSSPVLCVDLPSGLHAETGELQPLLADPSIATPHQAGPRYTLSLLTLKPGLFTNDGRDASGKIWFDDLSAVPQPDTPPMARLYAEAPHTTLQARRPHSSHKGKFGDVLILGGQSIAGSGVGMTGAAILAATAALHAGAGRVFVSLLGEAPGSEIRYEPHSPELMFRAPQRMLESDLPDSATVVCGCGGGEAVAAVLPSVLTRSRRLVLDADALNAIAKDPALQAQLTQRSQQGWTTVLTPHPLEAARLMETSTASVMRDRLAAAQTLADRFGAICVLKGSGTIVTQPGDTPWINASGNARLATAGTGDVLAGMIGAALAAPGGSPEGDARHRVASAVFQHGKLADSWAETGHPCDMMAILTAGELARRVRPFS</sequence>
<comment type="similarity">
    <text evidence="3 18">In the N-terminal section; belongs to the NnrE/AIBP family.</text>
</comment>
<evidence type="ECO:0000256" key="2">
    <source>
        <dbReference type="ARBA" id="ARBA00000909"/>
    </source>
</evidence>
<feature type="binding site" evidence="17">
    <location>
        <position position="366"/>
    </location>
    <ligand>
        <name>(6S)-NADPHX</name>
        <dbReference type="ChEBI" id="CHEBI:64076"/>
    </ligand>
</feature>
<keyword evidence="7 17" id="KW-0067">ATP-binding</keyword>
<evidence type="ECO:0000313" key="22">
    <source>
        <dbReference type="Proteomes" id="UP001265700"/>
    </source>
</evidence>
<dbReference type="Gene3D" id="3.40.50.10260">
    <property type="entry name" value="YjeF N-terminal domain"/>
    <property type="match status" value="1"/>
</dbReference>
<comment type="cofactor">
    <cofactor evidence="18">
        <name>K(+)</name>
        <dbReference type="ChEBI" id="CHEBI:29103"/>
    </cofactor>
    <text evidence="18">Binds 1 potassium ion per subunit.</text>
</comment>
<protein>
    <recommendedName>
        <fullName evidence="17">ADP-dependent (S)-NAD(P)H-hydrate dehydratase</fullName>
        <ecNumber evidence="17">4.2.1.136</ecNumber>
    </recommendedName>
    <alternativeName>
        <fullName evidence="17">ADP-dependent NAD(P)HX dehydratase</fullName>
    </alternativeName>
</protein>
<feature type="domain" description="YjeF N-terminal" evidence="20">
    <location>
        <begin position="1"/>
        <end position="201"/>
    </location>
</feature>
<evidence type="ECO:0000256" key="5">
    <source>
        <dbReference type="ARBA" id="ARBA00022723"/>
    </source>
</evidence>
<keyword evidence="9 18" id="KW-0630">Potassium</keyword>